<feature type="region of interest" description="Disordered" evidence="1">
    <location>
        <begin position="104"/>
        <end position="139"/>
    </location>
</feature>
<gene>
    <name evidence="2" type="ORF">Bhyg_04730</name>
</gene>
<feature type="compositionally biased region" description="Polar residues" evidence="1">
    <location>
        <begin position="52"/>
        <end position="70"/>
    </location>
</feature>
<evidence type="ECO:0000313" key="2">
    <source>
        <dbReference type="EMBL" id="KAJ6649494.1"/>
    </source>
</evidence>
<feature type="compositionally biased region" description="Basic and acidic residues" evidence="1">
    <location>
        <begin position="14"/>
        <end position="31"/>
    </location>
</feature>
<evidence type="ECO:0000313" key="3">
    <source>
        <dbReference type="Proteomes" id="UP001151699"/>
    </source>
</evidence>
<reference evidence="2" key="1">
    <citation type="submission" date="2022-07" db="EMBL/GenBank/DDBJ databases">
        <authorList>
            <person name="Trinca V."/>
            <person name="Uliana J.V.C."/>
            <person name="Torres T.T."/>
            <person name="Ward R.J."/>
            <person name="Monesi N."/>
        </authorList>
    </citation>
    <scope>NUCLEOTIDE SEQUENCE</scope>
    <source>
        <strain evidence="2">HSMRA1968</strain>
        <tissue evidence="2">Whole embryos</tissue>
    </source>
</reference>
<dbReference type="EMBL" id="WJQU01000001">
    <property type="protein sequence ID" value="KAJ6649494.1"/>
    <property type="molecule type" value="Genomic_DNA"/>
</dbReference>
<protein>
    <submittedName>
        <fullName evidence="2">Uncharacterized protein</fullName>
    </submittedName>
</protein>
<comment type="caution">
    <text evidence="2">The sequence shown here is derived from an EMBL/GenBank/DDBJ whole genome shotgun (WGS) entry which is preliminary data.</text>
</comment>
<proteinExistence type="predicted"/>
<name>A0A9Q0S8L3_9DIPT</name>
<organism evidence="2 3">
    <name type="scientific">Pseudolycoriella hygida</name>
    <dbReference type="NCBI Taxonomy" id="35572"/>
    <lineage>
        <taxon>Eukaryota</taxon>
        <taxon>Metazoa</taxon>
        <taxon>Ecdysozoa</taxon>
        <taxon>Arthropoda</taxon>
        <taxon>Hexapoda</taxon>
        <taxon>Insecta</taxon>
        <taxon>Pterygota</taxon>
        <taxon>Neoptera</taxon>
        <taxon>Endopterygota</taxon>
        <taxon>Diptera</taxon>
        <taxon>Nematocera</taxon>
        <taxon>Sciaroidea</taxon>
        <taxon>Sciaridae</taxon>
        <taxon>Pseudolycoriella</taxon>
    </lineage>
</organism>
<accession>A0A9Q0S8L3</accession>
<evidence type="ECO:0000256" key="1">
    <source>
        <dbReference type="SAM" id="MobiDB-lite"/>
    </source>
</evidence>
<keyword evidence="3" id="KW-1185">Reference proteome</keyword>
<dbReference type="Proteomes" id="UP001151699">
    <property type="component" value="Chromosome A"/>
</dbReference>
<dbReference type="AlphaFoldDB" id="A0A9Q0S8L3"/>
<feature type="region of interest" description="Disordered" evidence="1">
    <location>
        <begin position="14"/>
        <end position="89"/>
    </location>
</feature>
<sequence>MNFKKILIKRVEEENKKPDVKEVEAHEEQRLSAEIIPTLPSVSDSEEKETPDGSSNSLLTERTSKVFQSDNKVKGHGSRDSTYEAKNDNKKSYYKKWRAKLKESEEQQIENACKGNNSEVGDSLSDIVVQSHKENANRQ</sequence>
<feature type="compositionally biased region" description="Basic and acidic residues" evidence="1">
    <location>
        <begin position="71"/>
        <end position="89"/>
    </location>
</feature>